<gene>
    <name evidence="1" type="ORF">RFULGI_LOCUS17316</name>
</gene>
<dbReference type="Gene3D" id="2.120.10.80">
    <property type="entry name" value="Kelch-type beta propeller"/>
    <property type="match status" value="1"/>
</dbReference>
<organism evidence="1 2">
    <name type="scientific">Racocetra fulgida</name>
    <dbReference type="NCBI Taxonomy" id="60492"/>
    <lineage>
        <taxon>Eukaryota</taxon>
        <taxon>Fungi</taxon>
        <taxon>Fungi incertae sedis</taxon>
        <taxon>Mucoromycota</taxon>
        <taxon>Glomeromycotina</taxon>
        <taxon>Glomeromycetes</taxon>
        <taxon>Diversisporales</taxon>
        <taxon>Gigasporaceae</taxon>
        <taxon>Racocetra</taxon>
    </lineage>
</organism>
<evidence type="ECO:0000313" key="2">
    <source>
        <dbReference type="Proteomes" id="UP000789396"/>
    </source>
</evidence>
<dbReference type="EMBL" id="CAJVPZ010067177">
    <property type="protein sequence ID" value="CAG8796837.1"/>
    <property type="molecule type" value="Genomic_DNA"/>
</dbReference>
<feature type="non-terminal residue" evidence="1">
    <location>
        <position position="1"/>
    </location>
</feature>
<dbReference type="AlphaFoldDB" id="A0A9N9JTR4"/>
<dbReference type="InterPro" id="IPR015915">
    <property type="entry name" value="Kelch-typ_b-propeller"/>
</dbReference>
<dbReference type="Proteomes" id="UP000789396">
    <property type="component" value="Unassembled WGS sequence"/>
</dbReference>
<sequence length="130" mass="14054">HLSDLFYLDVSSSFTINDIASMPWSSLPSSPLTRTSGTACINGSNKNRIIFIGGPAMVGNNFSSIYDITTKSWSNIPTPANFNATVIQYILSEDIIYIYGGLANAVLLNNTSILYIGGRLGDTSNITHEK</sequence>
<name>A0A9N9JTR4_9GLOM</name>
<comment type="caution">
    <text evidence="1">The sequence shown here is derived from an EMBL/GenBank/DDBJ whole genome shotgun (WGS) entry which is preliminary data.</text>
</comment>
<dbReference type="OrthoDB" id="432528at2759"/>
<protein>
    <submittedName>
        <fullName evidence="1">18214_t:CDS:1</fullName>
    </submittedName>
</protein>
<reference evidence="1" key="1">
    <citation type="submission" date="2021-06" db="EMBL/GenBank/DDBJ databases">
        <authorList>
            <person name="Kallberg Y."/>
            <person name="Tangrot J."/>
            <person name="Rosling A."/>
        </authorList>
    </citation>
    <scope>NUCLEOTIDE SEQUENCE</scope>
    <source>
        <strain evidence="1">IN212</strain>
    </source>
</reference>
<keyword evidence="2" id="KW-1185">Reference proteome</keyword>
<feature type="non-terminal residue" evidence="1">
    <location>
        <position position="130"/>
    </location>
</feature>
<dbReference type="SUPFAM" id="SSF117281">
    <property type="entry name" value="Kelch motif"/>
    <property type="match status" value="1"/>
</dbReference>
<proteinExistence type="predicted"/>
<accession>A0A9N9JTR4</accession>
<evidence type="ECO:0000313" key="1">
    <source>
        <dbReference type="EMBL" id="CAG8796837.1"/>
    </source>
</evidence>